<protein>
    <recommendedName>
        <fullName evidence="5 11">UDP-N-acetylglucosamine transferase subunit ALG14</fullName>
    </recommendedName>
    <alternativeName>
        <fullName evidence="10 11">Asparagine-linked glycosylation protein 14</fullName>
    </alternativeName>
</protein>
<dbReference type="STRING" id="984486.A0A1E3QMP4"/>
<dbReference type="Pfam" id="PF08660">
    <property type="entry name" value="Alg14"/>
    <property type="match status" value="1"/>
</dbReference>
<evidence type="ECO:0000256" key="6">
    <source>
        <dbReference type="ARBA" id="ARBA00022692"/>
    </source>
</evidence>
<evidence type="ECO:0000256" key="10">
    <source>
        <dbReference type="ARBA" id="ARBA00032062"/>
    </source>
</evidence>
<evidence type="ECO:0000256" key="2">
    <source>
        <dbReference type="ARBA" id="ARBA00004590"/>
    </source>
</evidence>
<dbReference type="RefSeq" id="XP_018983690.1">
    <property type="nucleotide sequence ID" value="XM_019132923.1"/>
</dbReference>
<name>A0A1E3QMP4_9ASCO</name>
<dbReference type="OrthoDB" id="17098at2759"/>
<reference evidence="13" key="1">
    <citation type="submission" date="2016-05" db="EMBL/GenBank/DDBJ databases">
        <title>Comparative genomics of biotechnologically important yeasts.</title>
        <authorList>
            <consortium name="DOE Joint Genome Institute"/>
            <person name="Riley R."/>
            <person name="Haridas S."/>
            <person name="Wolfe K.H."/>
            <person name="Lopes M.R."/>
            <person name="Hittinger C.T."/>
            <person name="Goker M."/>
            <person name="Salamov A."/>
            <person name="Wisecaver J."/>
            <person name="Long T.M."/>
            <person name="Aerts A.L."/>
            <person name="Barry K."/>
            <person name="Choi C."/>
            <person name="Clum A."/>
            <person name="Coughlan A.Y."/>
            <person name="Deshpande S."/>
            <person name="Douglass A.P."/>
            <person name="Hanson S.J."/>
            <person name="Klenk H.-P."/>
            <person name="Labutti K."/>
            <person name="Lapidus A."/>
            <person name="Lindquist E."/>
            <person name="Lipzen A."/>
            <person name="Meier-Kolthoff J.P."/>
            <person name="Ohm R.A."/>
            <person name="Otillar R.P."/>
            <person name="Pangilinan J."/>
            <person name="Peng Y."/>
            <person name="Rokas A."/>
            <person name="Rosa C.A."/>
            <person name="Scheuner C."/>
            <person name="Sibirny A.A."/>
            <person name="Slot J.C."/>
            <person name="Stielow J.B."/>
            <person name="Sun H."/>
            <person name="Kurtzman C.P."/>
            <person name="Blackwell M."/>
            <person name="Grigoriev I.V."/>
            <person name="Jeffries T.W."/>
        </authorList>
    </citation>
    <scope>NUCLEOTIDE SEQUENCE [LARGE SCALE GENOMIC DNA]</scope>
    <source>
        <strain evidence="13">NRRL Y-12698</strain>
    </source>
</reference>
<dbReference type="PANTHER" id="PTHR12154">
    <property type="entry name" value="GLYCOSYL TRANSFERASE-RELATED"/>
    <property type="match status" value="1"/>
</dbReference>
<evidence type="ECO:0000256" key="8">
    <source>
        <dbReference type="ARBA" id="ARBA00022989"/>
    </source>
</evidence>
<dbReference type="Gene3D" id="3.40.50.2000">
    <property type="entry name" value="Glycogen Phosphorylase B"/>
    <property type="match status" value="1"/>
</dbReference>
<comment type="subcellular location">
    <subcellularLocation>
        <location evidence="1 11">Endoplasmic reticulum membrane</location>
        <topology evidence="1 11">Single-pass membrane protein</topology>
    </subcellularLocation>
    <subcellularLocation>
        <location evidence="2">Nucleus membrane</location>
        <topology evidence="2">Single-pass membrane protein</topology>
    </subcellularLocation>
</comment>
<accession>A0A1E3QMP4</accession>
<evidence type="ECO:0000256" key="11">
    <source>
        <dbReference type="RuleBase" id="RU362127"/>
    </source>
</evidence>
<dbReference type="GO" id="GO:0098548">
    <property type="term" value="C:cytoplasmic side of Golgi membrane"/>
    <property type="evidence" value="ECO:0007669"/>
    <property type="project" value="EnsemblFungi"/>
</dbReference>
<evidence type="ECO:0000256" key="9">
    <source>
        <dbReference type="ARBA" id="ARBA00023136"/>
    </source>
</evidence>
<evidence type="ECO:0000313" key="12">
    <source>
        <dbReference type="EMBL" id="ODQ78362.1"/>
    </source>
</evidence>
<evidence type="ECO:0000313" key="13">
    <source>
        <dbReference type="Proteomes" id="UP000094336"/>
    </source>
</evidence>
<evidence type="ECO:0000256" key="3">
    <source>
        <dbReference type="ARBA" id="ARBA00009731"/>
    </source>
</evidence>
<dbReference type="GO" id="GO:0006488">
    <property type="term" value="P:dolichol-linked oligosaccharide biosynthetic process"/>
    <property type="evidence" value="ECO:0007669"/>
    <property type="project" value="EnsemblFungi"/>
</dbReference>
<dbReference type="GO" id="GO:0043541">
    <property type="term" value="C:UDP-N-acetylglucosamine transferase complex"/>
    <property type="evidence" value="ECO:0007669"/>
    <property type="project" value="EnsemblFungi"/>
</dbReference>
<dbReference type="AlphaFoldDB" id="A0A1E3QMP4"/>
<sequence length="176" mass="19350">MVLLGSGGHTGEMIRLLQKVELKKYKRVWVTSSGDLTSVTKAKDTEATISTGTAEFMELPRARKVGEPLASSFVSTIISFYKTAVLMACRVRAGQMPSLLVLNGPGTCVPLAYIIFGMHFLGMCRTRIVYVESLARVKKLSVSGLLILPIADRFIVQWGELQKAYGGRLEYYGILV</sequence>
<comment type="similarity">
    <text evidence="3 11">Belongs to the ALG14 family.</text>
</comment>
<dbReference type="PANTHER" id="PTHR12154:SF4">
    <property type="entry name" value="UDP-N-ACETYLGLUCOSAMINE TRANSFERASE SUBUNIT ALG14 HOMOLOG"/>
    <property type="match status" value="1"/>
</dbReference>
<comment type="subunit">
    <text evidence="4 11">Heterodimer with ALG13 to form a functional enzyme.</text>
</comment>
<dbReference type="GO" id="GO:0004577">
    <property type="term" value="F:N-acetylglucosaminyldiphosphodolichol N-acetylglucosaminyltransferase activity"/>
    <property type="evidence" value="ECO:0007669"/>
    <property type="project" value="EnsemblFungi"/>
</dbReference>
<dbReference type="GeneID" id="30150776"/>
<feature type="transmembrane region" description="Helical" evidence="11">
    <location>
        <begin position="100"/>
        <end position="121"/>
    </location>
</feature>
<keyword evidence="6 11" id="KW-0812">Transmembrane</keyword>
<dbReference type="GO" id="GO:0043495">
    <property type="term" value="F:protein-membrane adaptor activity"/>
    <property type="evidence" value="ECO:0007669"/>
    <property type="project" value="EnsemblFungi"/>
</dbReference>
<evidence type="ECO:0000256" key="4">
    <source>
        <dbReference type="ARBA" id="ARBA00011335"/>
    </source>
</evidence>
<organism evidence="12 13">
    <name type="scientific">Babjeviella inositovora NRRL Y-12698</name>
    <dbReference type="NCBI Taxonomy" id="984486"/>
    <lineage>
        <taxon>Eukaryota</taxon>
        <taxon>Fungi</taxon>
        <taxon>Dikarya</taxon>
        <taxon>Ascomycota</taxon>
        <taxon>Saccharomycotina</taxon>
        <taxon>Pichiomycetes</taxon>
        <taxon>Serinales incertae sedis</taxon>
        <taxon>Babjeviella</taxon>
    </lineage>
</organism>
<keyword evidence="9 11" id="KW-0472">Membrane</keyword>
<proteinExistence type="inferred from homology"/>
<evidence type="ECO:0000256" key="5">
    <source>
        <dbReference type="ARBA" id="ARBA00017467"/>
    </source>
</evidence>
<dbReference type="InterPro" id="IPR013969">
    <property type="entry name" value="Oligosacch_biosynth_Alg14"/>
</dbReference>
<keyword evidence="12" id="KW-0808">Transferase</keyword>
<keyword evidence="8 11" id="KW-1133">Transmembrane helix</keyword>
<comment type="function">
    <text evidence="11">Involved in protein N-glycosylation. Essential for the second step of the dolichol-linked oligosaccharide pathway. Anchors the catalytic subunit ALG13 to the ER.</text>
</comment>
<gene>
    <name evidence="11" type="primary">ALG14</name>
    <name evidence="12" type="ORF">BABINDRAFT_9165</name>
</gene>
<evidence type="ECO:0000256" key="7">
    <source>
        <dbReference type="ARBA" id="ARBA00022824"/>
    </source>
</evidence>
<dbReference type="Proteomes" id="UP000094336">
    <property type="component" value="Unassembled WGS sequence"/>
</dbReference>
<keyword evidence="7 11" id="KW-0256">Endoplasmic reticulum</keyword>
<keyword evidence="13" id="KW-1185">Reference proteome</keyword>
<dbReference type="EMBL" id="KV454435">
    <property type="protein sequence ID" value="ODQ78362.1"/>
    <property type="molecule type" value="Genomic_DNA"/>
</dbReference>
<evidence type="ECO:0000256" key="1">
    <source>
        <dbReference type="ARBA" id="ARBA00004389"/>
    </source>
</evidence>
<dbReference type="GO" id="GO:0005811">
    <property type="term" value="C:lipid droplet"/>
    <property type="evidence" value="ECO:0007669"/>
    <property type="project" value="EnsemblFungi"/>
</dbReference>
<dbReference type="GO" id="GO:0031965">
    <property type="term" value="C:nuclear membrane"/>
    <property type="evidence" value="ECO:0007669"/>
    <property type="project" value="UniProtKB-SubCell"/>
</dbReference>